<evidence type="ECO:0000313" key="2">
    <source>
        <dbReference type="EMBL" id="QTM99749.1"/>
    </source>
</evidence>
<dbReference type="Pfam" id="PF12867">
    <property type="entry name" value="DinB_2"/>
    <property type="match status" value="1"/>
</dbReference>
<dbReference type="Gene3D" id="1.20.120.450">
    <property type="entry name" value="dinb family like domain"/>
    <property type="match status" value="1"/>
</dbReference>
<protein>
    <submittedName>
        <fullName evidence="2">DinB family protein</fullName>
    </submittedName>
</protein>
<sequence>MNQKKLLLDQVNACYGRDTWFVSIKTALNGINAEEASWSNKETTHSVWEIVNHLIYYNRLYLDKFKGGSVEETAYDNKATFTEGPVPEWEQTLKVLDQLMGEWIENIEASSDTHLEKWASEINHLALHHTYHVGQIVYIRKAMGRWDAANGVLS</sequence>
<gene>
    <name evidence="2" type="ORF">ERJ70_10815</name>
</gene>
<feature type="domain" description="DinB-like" evidence="1">
    <location>
        <begin position="27"/>
        <end position="136"/>
    </location>
</feature>
<evidence type="ECO:0000259" key="1">
    <source>
        <dbReference type="Pfam" id="PF12867"/>
    </source>
</evidence>
<organism evidence="2 3">
    <name type="scientific">Sediminibacillus dalangtanensis</name>
    <dbReference type="NCBI Taxonomy" id="2729421"/>
    <lineage>
        <taxon>Bacteria</taxon>
        <taxon>Bacillati</taxon>
        <taxon>Bacillota</taxon>
        <taxon>Bacilli</taxon>
        <taxon>Bacillales</taxon>
        <taxon>Bacillaceae</taxon>
        <taxon>Sediminibacillus</taxon>
    </lineage>
</organism>
<dbReference type="RefSeq" id="WP_209364920.1">
    <property type="nucleotide sequence ID" value="NZ_CP046956.1"/>
</dbReference>
<dbReference type="InterPro" id="IPR024775">
    <property type="entry name" value="DinB-like"/>
</dbReference>
<evidence type="ECO:0000313" key="3">
    <source>
        <dbReference type="Proteomes" id="UP000665043"/>
    </source>
</evidence>
<dbReference type="Proteomes" id="UP000665043">
    <property type="component" value="Chromosome"/>
</dbReference>
<name>A0ABX7VSA0_9BACI</name>
<proteinExistence type="predicted"/>
<dbReference type="InterPro" id="IPR034660">
    <property type="entry name" value="DinB/YfiT-like"/>
</dbReference>
<dbReference type="SUPFAM" id="SSF109854">
    <property type="entry name" value="DinB/YfiT-like putative metalloenzymes"/>
    <property type="match status" value="1"/>
</dbReference>
<reference evidence="2 3" key="1">
    <citation type="submission" date="2019-12" db="EMBL/GenBank/DDBJ databases">
        <title>The whole genome sequencing of a strain isolated from a Mars analog, Dalangtan Playa.</title>
        <authorList>
            <person name="Huang T."/>
        </authorList>
    </citation>
    <scope>NUCLEOTIDE SEQUENCE [LARGE SCALE GENOMIC DNA]</scope>
    <source>
        <strain evidence="2 3">DP4-553-S</strain>
    </source>
</reference>
<keyword evidence="3" id="KW-1185">Reference proteome</keyword>
<dbReference type="EMBL" id="CP046956">
    <property type="protein sequence ID" value="QTM99749.1"/>
    <property type="molecule type" value="Genomic_DNA"/>
</dbReference>
<accession>A0ABX7VSA0</accession>